<dbReference type="EMBL" id="LDSN01000036">
    <property type="protein sequence ID" value="KTT16888.1"/>
    <property type="molecule type" value="Genomic_DNA"/>
</dbReference>
<feature type="region of interest" description="Disordered" evidence="1">
    <location>
        <begin position="52"/>
        <end position="81"/>
    </location>
</feature>
<dbReference type="Proteomes" id="UP000071644">
    <property type="component" value="Unassembled WGS sequence"/>
</dbReference>
<sequence>MALSPIEKARLSARLLTLREQLQSGALHALQVVRATAEALDLFQRLGGRVPDTQSAPAAADPGQAAALQAQDELSDDPNSANYRYQDTGYISGSRKELAAAAIKSARDSGQMLRVTDIDFKALEENPRQARELIKKSNLFGQVDWEGLQAGGMTPQAGYLVDRVYAAVAVMPSEDNPQARKSYALGIETLRTRLEQAKTVDDVTGTMKEIAGELLGTRLNAEESERYTLLVAKGRELSAQRRGIEEANTALQNAMYTASAASAKAQHAYDHRIKRGWKIEPEHEKSVADAAAVYDQAKKAWGDELAATRDEISSLREQYNDVWQEQQAITDAAQARNLKSPEAQAWASLGERFIKATMYRKLRGSDSFAGHVANAKAGDPPSWDWATKERAKPVKRASKKRITFTLKVVEQFERVGGRPVAVASTRELERLCGFRAVQSGNWVLSDFVSAKWHVEQTAGAMQDMADVLGINEEYLGFGGRLAMAFGARGTGGKGAAVASYDPIERVINMTKMNGGGSLGHEVLHALDNILPSLLRGEEGTSGEYATLNPEVMPEGPIRTRMYELQDAMATGAVRLTETIKINPSARATAKFNLDGRDNLRGVALAIKQAGSVEHAVMAVDDAFGEPKVKSLQKQKAQWRTLAAAYYAPDDATEVTAATGIPVSDFYREALNLDEGVAGKYWSQPHEMAARAFQAYLEDRLAEQGRRNDYLSCLADNKHHHFPELGMPFKPYPEGDERVRINAAFDQLFKTLRDEKAFEKAMTQTALLDAIFGVSND</sequence>
<dbReference type="AlphaFoldDB" id="A0AAJ0PEB0"/>
<protein>
    <recommendedName>
        <fullName evidence="2">Large polyvalent protein-associated domain-containing protein</fullName>
    </recommendedName>
</protein>
<dbReference type="InterPro" id="IPR041047">
    <property type="entry name" value="LPD1"/>
</dbReference>
<evidence type="ECO:0000259" key="2">
    <source>
        <dbReference type="Pfam" id="PF18796"/>
    </source>
</evidence>
<accession>A0AAJ0PEB0</accession>
<evidence type="ECO:0000313" key="4">
    <source>
        <dbReference type="Proteomes" id="UP000071644"/>
    </source>
</evidence>
<proteinExistence type="predicted"/>
<organism evidence="3 4">
    <name type="scientific">Pseudomonas parafulva</name>
    <dbReference type="NCBI Taxonomy" id="157782"/>
    <lineage>
        <taxon>Bacteria</taxon>
        <taxon>Pseudomonadati</taxon>
        <taxon>Pseudomonadota</taxon>
        <taxon>Gammaproteobacteria</taxon>
        <taxon>Pseudomonadales</taxon>
        <taxon>Pseudomonadaceae</taxon>
        <taxon>Pseudomonas</taxon>
    </lineage>
</organism>
<dbReference type="Pfam" id="PF18796">
    <property type="entry name" value="LPD1"/>
    <property type="match status" value="1"/>
</dbReference>
<reference evidence="3 4" key="1">
    <citation type="journal article" date="2016" name="Front. Microbiol.">
        <title>Genomic Resource of Rice Seed Associated Bacteria.</title>
        <authorList>
            <person name="Midha S."/>
            <person name="Bansal K."/>
            <person name="Sharma S."/>
            <person name="Kumar N."/>
            <person name="Patil P.P."/>
            <person name="Chaudhry V."/>
            <person name="Patil P.B."/>
        </authorList>
    </citation>
    <scope>NUCLEOTIDE SEQUENCE [LARGE SCALE GENOMIC DNA]</scope>
    <source>
        <strain evidence="3 4">NS96</strain>
    </source>
</reference>
<evidence type="ECO:0000256" key="1">
    <source>
        <dbReference type="SAM" id="MobiDB-lite"/>
    </source>
</evidence>
<feature type="compositionally biased region" description="Low complexity" evidence="1">
    <location>
        <begin position="54"/>
        <end position="72"/>
    </location>
</feature>
<gene>
    <name evidence="3" type="ORF">NS96R_14140</name>
</gene>
<comment type="caution">
    <text evidence="3">The sequence shown here is derived from an EMBL/GenBank/DDBJ whole genome shotgun (WGS) entry which is preliminary data.</text>
</comment>
<evidence type="ECO:0000313" key="3">
    <source>
        <dbReference type="EMBL" id="KTT16888.1"/>
    </source>
</evidence>
<name>A0AAJ0PEB0_9PSED</name>
<feature type="domain" description="Large polyvalent protein-associated" evidence="2">
    <location>
        <begin position="673"/>
        <end position="754"/>
    </location>
</feature>